<dbReference type="GO" id="GO:0031992">
    <property type="term" value="F:energy transducer activity"/>
    <property type="evidence" value="ECO:0007669"/>
    <property type="project" value="TreeGrafter"/>
</dbReference>
<evidence type="ECO:0000256" key="2">
    <source>
        <dbReference type="ARBA" id="ARBA00006555"/>
    </source>
</evidence>
<name>A0A430G5E7_9SPHN</name>
<keyword evidence="7" id="KW-0653">Protein transport</keyword>
<evidence type="ECO:0000256" key="8">
    <source>
        <dbReference type="ARBA" id="ARBA00022989"/>
    </source>
</evidence>
<dbReference type="Gene3D" id="3.30.1150.10">
    <property type="match status" value="1"/>
</dbReference>
<dbReference type="PANTHER" id="PTHR33446">
    <property type="entry name" value="PROTEIN TONB-RELATED"/>
    <property type="match status" value="1"/>
</dbReference>
<sequence length="150" mass="15952">MRSRTNARLIWGIGSMLQAILVALLVAAQSSPPIRPAPFAASRPTPTAPIAAIDNPTGDERPRLTFLPNPSTYYPPAALAEEREGTTSLRCTLTQEGTLIDCGVHQSSGSADLDTAAFQIAARARYTPMRVAGEAVRASVVLPVRWVIGD</sequence>
<comment type="caution">
    <text evidence="12">The sequence shown here is derived from an EMBL/GenBank/DDBJ whole genome shotgun (WGS) entry which is preliminary data.</text>
</comment>
<dbReference type="InterPro" id="IPR037682">
    <property type="entry name" value="TonB_C"/>
</dbReference>
<dbReference type="SUPFAM" id="SSF74653">
    <property type="entry name" value="TolA/TonB C-terminal domain"/>
    <property type="match status" value="1"/>
</dbReference>
<evidence type="ECO:0000256" key="4">
    <source>
        <dbReference type="ARBA" id="ARBA00022475"/>
    </source>
</evidence>
<dbReference type="NCBIfam" id="TIGR01352">
    <property type="entry name" value="tonB_Cterm"/>
    <property type="match status" value="1"/>
</dbReference>
<organism evidence="12 13">
    <name type="scientific">Sphingomonas koreensis</name>
    <dbReference type="NCBI Taxonomy" id="93064"/>
    <lineage>
        <taxon>Bacteria</taxon>
        <taxon>Pseudomonadati</taxon>
        <taxon>Pseudomonadota</taxon>
        <taxon>Alphaproteobacteria</taxon>
        <taxon>Sphingomonadales</taxon>
        <taxon>Sphingomonadaceae</taxon>
        <taxon>Sphingomonas</taxon>
    </lineage>
</organism>
<comment type="subcellular location">
    <subcellularLocation>
        <location evidence="1">Cell inner membrane</location>
        <topology evidence="1">Single-pass membrane protein</topology>
        <orientation evidence="1">Periplasmic side</orientation>
    </subcellularLocation>
</comment>
<evidence type="ECO:0000256" key="10">
    <source>
        <dbReference type="SAM" id="MobiDB-lite"/>
    </source>
</evidence>
<evidence type="ECO:0000313" key="12">
    <source>
        <dbReference type="EMBL" id="RSY87498.1"/>
    </source>
</evidence>
<dbReference type="Proteomes" id="UP000287746">
    <property type="component" value="Unassembled WGS sequence"/>
</dbReference>
<dbReference type="Pfam" id="PF03544">
    <property type="entry name" value="TonB_C"/>
    <property type="match status" value="1"/>
</dbReference>
<evidence type="ECO:0000256" key="1">
    <source>
        <dbReference type="ARBA" id="ARBA00004383"/>
    </source>
</evidence>
<protein>
    <submittedName>
        <fullName evidence="12">Energy transducer TonB</fullName>
    </submittedName>
</protein>
<dbReference type="AlphaFoldDB" id="A0A430G5E7"/>
<dbReference type="PROSITE" id="PS52015">
    <property type="entry name" value="TONB_CTD"/>
    <property type="match status" value="1"/>
</dbReference>
<evidence type="ECO:0000259" key="11">
    <source>
        <dbReference type="PROSITE" id="PS52015"/>
    </source>
</evidence>
<keyword evidence="4" id="KW-1003">Cell membrane</keyword>
<keyword evidence="5" id="KW-0997">Cell inner membrane</keyword>
<reference evidence="12 13" key="1">
    <citation type="submission" date="2018-07" db="EMBL/GenBank/DDBJ databases">
        <title>Genomic and Epidemiologic Investigation of an Indolent Hospital Outbreak.</title>
        <authorList>
            <person name="Johnson R.C."/>
            <person name="Deming C."/>
            <person name="Conlan S."/>
            <person name="Zellmer C.J."/>
            <person name="Michelin A.V."/>
            <person name="Lee-Lin S."/>
            <person name="Thomas P.J."/>
            <person name="Park M."/>
            <person name="Weingarten R.A."/>
            <person name="Less J."/>
            <person name="Dekker J.P."/>
            <person name="Frank K.M."/>
            <person name="Musser K.A."/>
            <person name="Mcquiston J.R."/>
            <person name="Henderson D.K."/>
            <person name="Lau A.F."/>
            <person name="Palmore T.N."/>
            <person name="Segre J.A."/>
        </authorList>
    </citation>
    <scope>NUCLEOTIDE SEQUENCE [LARGE SCALE GENOMIC DNA]</scope>
    <source>
        <strain evidence="12 13">SK-CDC1_0717</strain>
    </source>
</reference>
<evidence type="ECO:0000256" key="9">
    <source>
        <dbReference type="ARBA" id="ARBA00023136"/>
    </source>
</evidence>
<dbReference type="GO" id="GO:0015031">
    <property type="term" value="P:protein transport"/>
    <property type="evidence" value="ECO:0007669"/>
    <property type="project" value="UniProtKB-KW"/>
</dbReference>
<evidence type="ECO:0000256" key="5">
    <source>
        <dbReference type="ARBA" id="ARBA00022519"/>
    </source>
</evidence>
<dbReference type="InterPro" id="IPR051045">
    <property type="entry name" value="TonB-dependent_transducer"/>
</dbReference>
<dbReference type="InterPro" id="IPR006260">
    <property type="entry name" value="TonB/TolA_C"/>
</dbReference>
<comment type="similarity">
    <text evidence="2">Belongs to the TonB family.</text>
</comment>
<dbReference type="PANTHER" id="PTHR33446:SF2">
    <property type="entry name" value="PROTEIN TONB"/>
    <property type="match status" value="1"/>
</dbReference>
<dbReference type="EMBL" id="QQYZ01000005">
    <property type="protein sequence ID" value="RSY87498.1"/>
    <property type="molecule type" value="Genomic_DNA"/>
</dbReference>
<evidence type="ECO:0000313" key="13">
    <source>
        <dbReference type="Proteomes" id="UP000287746"/>
    </source>
</evidence>
<keyword evidence="3" id="KW-0813">Transport</keyword>
<keyword evidence="6" id="KW-0812">Transmembrane</keyword>
<gene>
    <name evidence="12" type="ORF">DAH66_07660</name>
</gene>
<keyword evidence="8" id="KW-1133">Transmembrane helix</keyword>
<evidence type="ECO:0000256" key="6">
    <source>
        <dbReference type="ARBA" id="ARBA00022692"/>
    </source>
</evidence>
<feature type="domain" description="TonB C-terminal" evidence="11">
    <location>
        <begin position="59"/>
        <end position="150"/>
    </location>
</feature>
<dbReference type="GO" id="GO:0055085">
    <property type="term" value="P:transmembrane transport"/>
    <property type="evidence" value="ECO:0007669"/>
    <property type="project" value="InterPro"/>
</dbReference>
<accession>A0A430G5E7</accession>
<feature type="region of interest" description="Disordered" evidence="10">
    <location>
        <begin position="37"/>
        <end position="61"/>
    </location>
</feature>
<evidence type="ECO:0000256" key="3">
    <source>
        <dbReference type="ARBA" id="ARBA00022448"/>
    </source>
</evidence>
<proteinExistence type="inferred from homology"/>
<evidence type="ECO:0000256" key="7">
    <source>
        <dbReference type="ARBA" id="ARBA00022927"/>
    </source>
</evidence>
<keyword evidence="9" id="KW-0472">Membrane</keyword>
<dbReference type="GO" id="GO:0098797">
    <property type="term" value="C:plasma membrane protein complex"/>
    <property type="evidence" value="ECO:0007669"/>
    <property type="project" value="TreeGrafter"/>
</dbReference>